<gene>
    <name evidence="2" type="ORF">IT882_02570</name>
</gene>
<protein>
    <submittedName>
        <fullName evidence="2">Type II toxin-antitoxin system prevent-host-death family antitoxin</fullName>
    </submittedName>
</protein>
<organism evidence="2 3">
    <name type="scientific">Microbacterium schleiferi</name>
    <dbReference type="NCBI Taxonomy" id="69362"/>
    <lineage>
        <taxon>Bacteria</taxon>
        <taxon>Bacillati</taxon>
        <taxon>Actinomycetota</taxon>
        <taxon>Actinomycetes</taxon>
        <taxon>Micrococcales</taxon>
        <taxon>Microbacteriaceae</taxon>
        <taxon>Microbacterium</taxon>
    </lineage>
</organism>
<sequence length="87" mass="9343">MDEVGIRALKQNASSVVAAAAAGETLWITDRGRRVAQLSPISQSGLDRLITAGRARPPRRAIADLMPPAPGDPLSTELHALRDDERF</sequence>
<dbReference type="PANTHER" id="PTHR35377:SF5">
    <property type="entry name" value="ANTITOXIN VAPB46"/>
    <property type="match status" value="1"/>
</dbReference>
<dbReference type="AlphaFoldDB" id="A0A7S8MXI3"/>
<dbReference type="NCBIfam" id="TIGR01552">
    <property type="entry name" value="phd_fam"/>
    <property type="match status" value="1"/>
</dbReference>
<dbReference type="Proteomes" id="UP000594480">
    <property type="component" value="Chromosome"/>
</dbReference>
<dbReference type="InterPro" id="IPR051416">
    <property type="entry name" value="phD-YefM_TA_antitoxins"/>
</dbReference>
<dbReference type="InterPro" id="IPR036165">
    <property type="entry name" value="YefM-like_sf"/>
</dbReference>
<comment type="similarity">
    <text evidence="1">Belongs to the phD/YefM antitoxin family.</text>
</comment>
<dbReference type="GO" id="GO:0097351">
    <property type="term" value="F:toxin sequestering activity"/>
    <property type="evidence" value="ECO:0007669"/>
    <property type="project" value="TreeGrafter"/>
</dbReference>
<dbReference type="SUPFAM" id="SSF143120">
    <property type="entry name" value="YefM-like"/>
    <property type="match status" value="1"/>
</dbReference>
<evidence type="ECO:0000256" key="1">
    <source>
        <dbReference type="ARBA" id="ARBA00009981"/>
    </source>
</evidence>
<evidence type="ECO:0000313" key="3">
    <source>
        <dbReference type="Proteomes" id="UP000594480"/>
    </source>
</evidence>
<evidence type="ECO:0000313" key="2">
    <source>
        <dbReference type="EMBL" id="QPE05022.1"/>
    </source>
</evidence>
<accession>A0A7S8MXI3</accession>
<dbReference type="EMBL" id="CP064760">
    <property type="protein sequence ID" value="QPE05022.1"/>
    <property type="molecule type" value="Genomic_DNA"/>
</dbReference>
<name>A0A7S8MXI3_9MICO</name>
<keyword evidence="3" id="KW-1185">Reference proteome</keyword>
<dbReference type="Gene3D" id="3.40.1620.10">
    <property type="entry name" value="YefM-like domain"/>
    <property type="match status" value="1"/>
</dbReference>
<dbReference type="PANTHER" id="PTHR35377">
    <property type="entry name" value="ANTITOXIN VAPB49-RELATED-RELATED"/>
    <property type="match status" value="1"/>
</dbReference>
<dbReference type="KEGG" id="msf:IT882_02570"/>
<dbReference type="RefSeq" id="WP_195693042.1">
    <property type="nucleotide sequence ID" value="NZ_BAAAUO010000003.1"/>
</dbReference>
<reference evidence="2 3" key="1">
    <citation type="submission" date="2020-11" db="EMBL/GenBank/DDBJ databases">
        <title>Amino acid is mineralized and recycled by bacteria in oceanic microbiome.</title>
        <authorList>
            <person name="Zheng L.Y."/>
        </authorList>
    </citation>
    <scope>NUCLEOTIDE SEQUENCE [LARGE SCALE GENOMIC DNA]</scope>
    <source>
        <strain evidence="2 3">A32-1</strain>
    </source>
</reference>
<proteinExistence type="inferred from homology"/>